<evidence type="ECO:0000256" key="4">
    <source>
        <dbReference type="ARBA" id="ARBA00022452"/>
    </source>
</evidence>
<evidence type="ECO:0000313" key="17">
    <source>
        <dbReference type="EMBL" id="GGI54618.1"/>
    </source>
</evidence>
<gene>
    <name evidence="17" type="primary">bfrI</name>
    <name evidence="17" type="ORF">GCM10011430_17920</name>
</gene>
<organism evidence="17 18">
    <name type="scientific">Oxalicibacterium solurbis</name>
    <dbReference type="NCBI Taxonomy" id="69280"/>
    <lineage>
        <taxon>Bacteria</taxon>
        <taxon>Pseudomonadati</taxon>
        <taxon>Pseudomonadota</taxon>
        <taxon>Betaproteobacteria</taxon>
        <taxon>Burkholderiales</taxon>
        <taxon>Oxalobacteraceae</taxon>
        <taxon>Oxalicibacterium</taxon>
    </lineage>
</organism>
<dbReference type="GO" id="GO:0009279">
    <property type="term" value="C:cell outer membrane"/>
    <property type="evidence" value="ECO:0007669"/>
    <property type="project" value="UniProtKB-SubCell"/>
</dbReference>
<evidence type="ECO:0000313" key="18">
    <source>
        <dbReference type="Proteomes" id="UP000627205"/>
    </source>
</evidence>
<dbReference type="GO" id="GO:0015344">
    <property type="term" value="F:siderophore uptake transmembrane transporter activity"/>
    <property type="evidence" value="ECO:0007669"/>
    <property type="project" value="TreeGrafter"/>
</dbReference>
<dbReference type="InterPro" id="IPR036942">
    <property type="entry name" value="Beta-barrel_TonB_sf"/>
</dbReference>
<keyword evidence="4 14" id="KW-1134">Transmembrane beta strand</keyword>
<keyword evidence="12 17" id="KW-0675">Receptor</keyword>
<dbReference type="InterPro" id="IPR039426">
    <property type="entry name" value="TonB-dep_rcpt-like"/>
</dbReference>
<keyword evidence="7" id="KW-0732">Signal</keyword>
<evidence type="ECO:0000256" key="13">
    <source>
        <dbReference type="ARBA" id="ARBA00023237"/>
    </source>
</evidence>
<comment type="caution">
    <text evidence="17">The sequence shown here is derived from an EMBL/GenBank/DDBJ whole genome shotgun (WGS) entry which is preliminary data.</text>
</comment>
<dbReference type="Proteomes" id="UP000627205">
    <property type="component" value="Unassembled WGS sequence"/>
</dbReference>
<evidence type="ECO:0000256" key="1">
    <source>
        <dbReference type="ARBA" id="ARBA00004571"/>
    </source>
</evidence>
<keyword evidence="13 14" id="KW-0998">Cell outer membrane</keyword>
<dbReference type="Gene3D" id="2.170.130.10">
    <property type="entry name" value="TonB-dependent receptor, plug domain"/>
    <property type="match status" value="1"/>
</dbReference>
<dbReference type="PANTHER" id="PTHR32552">
    <property type="entry name" value="FERRICHROME IRON RECEPTOR-RELATED"/>
    <property type="match status" value="1"/>
</dbReference>
<keyword evidence="8" id="KW-0408">Iron</keyword>
<sequence>MYRHSPRAHVRSIAASPARNLKRRALALAVGHALFASAAGTVLLTMPAAVHAEQAQSARKHYTIPAGSLETALIRLGQSAGVMISYTAAEVAGKQTGGIDGSYTVGEALVMLVAGTGLQPVAETNGGFSLHKAPETDGATPVSTLPAVNVVTNAENAFGPVVGYRATRSATATKTDTPLAETPQAVTVVTRDQIVDQGALNLQDALTYAAGVRSDAYGLDSRTDSILVRSGTPDLYIDGLRQANDYYTSAARPDPFTLERIEVLRGPAAMMYGQGSTGGVVNLVSKRPQETFQGEVGVLVGNRGLRQLQADVTGPLTADGEWLYRLVAVGRDADTQVNYVEDDRSLLMPSLTWKPNGATTLTLQALIQRDRTGSTSQFLPWEGMVLPNPNGRVPTGRFIGEPTDRYDTDRESLGYFLEHKFNDEWTFRQNFRYAVNKVDYFTHYARGWLRTGGTGFPLDPVNQRIIERDADYSVTKVHVATLDQHLQGKVQTGNVHHTLLAGLDYTRYRRDRDSQYVASYDTIDIYDPVYGNPAPVSLSEEPRAVQRQVGLYLQDQMKIGSNWVVVAGLRHDRASNEVEGSGDEKDRATTKRLGLMYLAENGWSPYVSYSESFTPISGTDFYGERYKPKRGKQVEGGVKYMPADGDSQVTAAIWSIREENQQIQDPNNGNNQIQAGRTKSRGVELEWRGAITKSIDVLAHYNYTDLDEDLDDVPQHQAALWGKWRFSVAGLDGFSAGAGVRYMSSFRDGDAPTTPSVTLYDAMLAWENRHWRYALNINNLTDEVYVASCLSRGDCWYGARRSVVASATYRF</sequence>
<dbReference type="SUPFAM" id="SSF56935">
    <property type="entry name" value="Porins"/>
    <property type="match status" value="1"/>
</dbReference>
<keyword evidence="6 14" id="KW-0812">Transmembrane</keyword>
<evidence type="ECO:0000256" key="15">
    <source>
        <dbReference type="RuleBase" id="RU003357"/>
    </source>
</evidence>
<proteinExistence type="inferred from homology"/>
<dbReference type="Pfam" id="PF07715">
    <property type="entry name" value="Plug"/>
    <property type="match status" value="1"/>
</dbReference>
<evidence type="ECO:0000256" key="5">
    <source>
        <dbReference type="ARBA" id="ARBA00022496"/>
    </source>
</evidence>
<comment type="similarity">
    <text evidence="2 14 15">Belongs to the TonB-dependent receptor family.</text>
</comment>
<evidence type="ECO:0000256" key="9">
    <source>
        <dbReference type="ARBA" id="ARBA00023065"/>
    </source>
</evidence>
<dbReference type="InterPro" id="IPR011662">
    <property type="entry name" value="Secretin/TonB_short_N"/>
</dbReference>
<dbReference type="SMART" id="SM00965">
    <property type="entry name" value="STN"/>
    <property type="match status" value="1"/>
</dbReference>
<evidence type="ECO:0000256" key="6">
    <source>
        <dbReference type="ARBA" id="ARBA00022692"/>
    </source>
</evidence>
<evidence type="ECO:0000256" key="7">
    <source>
        <dbReference type="ARBA" id="ARBA00022729"/>
    </source>
</evidence>
<accession>A0A8J3F9G1</accession>
<dbReference type="GO" id="GO:0015891">
    <property type="term" value="P:siderophore transport"/>
    <property type="evidence" value="ECO:0007669"/>
    <property type="project" value="InterPro"/>
</dbReference>
<reference evidence="17" key="2">
    <citation type="submission" date="2020-09" db="EMBL/GenBank/DDBJ databases">
        <authorList>
            <person name="Sun Q."/>
            <person name="Sedlacek I."/>
        </authorList>
    </citation>
    <scope>NUCLEOTIDE SEQUENCE</scope>
    <source>
        <strain evidence="17">CCM 7664</strain>
    </source>
</reference>
<dbReference type="NCBIfam" id="TIGR01783">
    <property type="entry name" value="TonB-siderophor"/>
    <property type="match status" value="1"/>
</dbReference>
<keyword evidence="10 15" id="KW-0798">TonB box</keyword>
<dbReference type="PROSITE" id="PS52016">
    <property type="entry name" value="TONB_DEPENDENT_REC_3"/>
    <property type="match status" value="1"/>
</dbReference>
<evidence type="ECO:0000256" key="11">
    <source>
        <dbReference type="ARBA" id="ARBA00023136"/>
    </source>
</evidence>
<feature type="domain" description="Secretin/TonB short N-terminal" evidence="16">
    <location>
        <begin position="82"/>
        <end position="133"/>
    </location>
</feature>
<dbReference type="EMBL" id="BMDP01000002">
    <property type="protein sequence ID" value="GGI54618.1"/>
    <property type="molecule type" value="Genomic_DNA"/>
</dbReference>
<dbReference type="InterPro" id="IPR000531">
    <property type="entry name" value="Beta-barrel_TonB"/>
</dbReference>
<keyword evidence="3 14" id="KW-0813">Transport</keyword>
<keyword evidence="5" id="KW-0410">Iron transport</keyword>
<dbReference type="PANTHER" id="PTHR32552:SF68">
    <property type="entry name" value="FERRICHROME OUTER MEMBRANE TRANSPORTER_PHAGE RECEPTOR"/>
    <property type="match status" value="1"/>
</dbReference>
<dbReference type="InterPro" id="IPR037066">
    <property type="entry name" value="Plug_dom_sf"/>
</dbReference>
<evidence type="ECO:0000256" key="8">
    <source>
        <dbReference type="ARBA" id="ARBA00023004"/>
    </source>
</evidence>
<keyword evidence="11 14" id="KW-0472">Membrane</keyword>
<evidence type="ECO:0000256" key="2">
    <source>
        <dbReference type="ARBA" id="ARBA00009810"/>
    </source>
</evidence>
<dbReference type="InterPro" id="IPR012910">
    <property type="entry name" value="Plug_dom"/>
</dbReference>
<dbReference type="Gene3D" id="3.55.50.30">
    <property type="match status" value="1"/>
</dbReference>
<dbReference type="Gene3D" id="2.40.170.20">
    <property type="entry name" value="TonB-dependent receptor, beta-barrel domain"/>
    <property type="match status" value="1"/>
</dbReference>
<name>A0A8J3F9G1_9BURK</name>
<keyword evidence="9" id="KW-0406">Ion transport</keyword>
<dbReference type="InterPro" id="IPR010105">
    <property type="entry name" value="TonB_sidphr_rcpt"/>
</dbReference>
<dbReference type="GO" id="GO:0038023">
    <property type="term" value="F:signaling receptor activity"/>
    <property type="evidence" value="ECO:0007669"/>
    <property type="project" value="InterPro"/>
</dbReference>
<protein>
    <submittedName>
        <fullName evidence="17">Ferrisiderophore receptor</fullName>
    </submittedName>
</protein>
<dbReference type="CDD" id="cd01347">
    <property type="entry name" value="ligand_gated_channel"/>
    <property type="match status" value="1"/>
</dbReference>
<evidence type="ECO:0000259" key="16">
    <source>
        <dbReference type="SMART" id="SM00965"/>
    </source>
</evidence>
<comment type="subcellular location">
    <subcellularLocation>
        <location evidence="1 14">Cell outer membrane</location>
        <topology evidence="1 14">Multi-pass membrane protein</topology>
    </subcellularLocation>
</comment>
<evidence type="ECO:0000256" key="3">
    <source>
        <dbReference type="ARBA" id="ARBA00022448"/>
    </source>
</evidence>
<evidence type="ECO:0000256" key="14">
    <source>
        <dbReference type="PROSITE-ProRule" id="PRU01360"/>
    </source>
</evidence>
<evidence type="ECO:0000256" key="12">
    <source>
        <dbReference type="ARBA" id="ARBA00023170"/>
    </source>
</evidence>
<dbReference type="Pfam" id="PF00593">
    <property type="entry name" value="TonB_dep_Rec_b-barrel"/>
    <property type="match status" value="1"/>
</dbReference>
<keyword evidence="18" id="KW-1185">Reference proteome</keyword>
<dbReference type="RefSeq" id="WP_229724033.1">
    <property type="nucleotide sequence ID" value="NZ_BMDP01000002.1"/>
</dbReference>
<reference evidence="17" key="1">
    <citation type="journal article" date="2014" name="Int. J. Syst. Evol. Microbiol.">
        <title>Complete genome sequence of Corynebacterium casei LMG S-19264T (=DSM 44701T), isolated from a smear-ripened cheese.</title>
        <authorList>
            <consortium name="US DOE Joint Genome Institute (JGI-PGF)"/>
            <person name="Walter F."/>
            <person name="Albersmeier A."/>
            <person name="Kalinowski J."/>
            <person name="Ruckert C."/>
        </authorList>
    </citation>
    <scope>NUCLEOTIDE SEQUENCE</scope>
    <source>
        <strain evidence="17">CCM 7664</strain>
    </source>
</reference>
<dbReference type="FunFam" id="2.170.130.10:FF:000001">
    <property type="entry name" value="Catecholate siderophore TonB-dependent receptor"/>
    <property type="match status" value="1"/>
</dbReference>
<dbReference type="AlphaFoldDB" id="A0A8J3F9G1"/>
<evidence type="ECO:0000256" key="10">
    <source>
        <dbReference type="ARBA" id="ARBA00023077"/>
    </source>
</evidence>